<dbReference type="CDD" id="cd08422">
    <property type="entry name" value="PBP2_CrgA_like"/>
    <property type="match status" value="1"/>
</dbReference>
<dbReference type="SUPFAM" id="SSF53850">
    <property type="entry name" value="Periplasmic binding protein-like II"/>
    <property type="match status" value="1"/>
</dbReference>
<dbReference type="Pfam" id="PF03466">
    <property type="entry name" value="LysR_substrate"/>
    <property type="match status" value="1"/>
</dbReference>
<dbReference type="GO" id="GO:0006351">
    <property type="term" value="P:DNA-templated transcription"/>
    <property type="evidence" value="ECO:0007669"/>
    <property type="project" value="TreeGrafter"/>
</dbReference>
<dbReference type="InterPro" id="IPR036390">
    <property type="entry name" value="WH_DNA-bd_sf"/>
</dbReference>
<organism evidence="7 8">
    <name type="scientific">Sorangium cellulosum So0157-2</name>
    <dbReference type="NCBI Taxonomy" id="1254432"/>
    <lineage>
        <taxon>Bacteria</taxon>
        <taxon>Pseudomonadati</taxon>
        <taxon>Myxococcota</taxon>
        <taxon>Polyangia</taxon>
        <taxon>Polyangiales</taxon>
        <taxon>Polyangiaceae</taxon>
        <taxon>Sorangium</taxon>
    </lineage>
</organism>
<dbReference type="PANTHER" id="PTHR30537">
    <property type="entry name" value="HTH-TYPE TRANSCRIPTIONAL REGULATOR"/>
    <property type="match status" value="1"/>
</dbReference>
<keyword evidence="2" id="KW-0805">Transcription regulation</keyword>
<dbReference type="PATRIC" id="fig|1254432.3.peg.11639"/>
<evidence type="ECO:0000313" key="8">
    <source>
        <dbReference type="Proteomes" id="UP000014803"/>
    </source>
</evidence>
<dbReference type="Gene3D" id="1.10.10.10">
    <property type="entry name" value="Winged helix-like DNA-binding domain superfamily/Winged helix DNA-binding domain"/>
    <property type="match status" value="1"/>
</dbReference>
<dbReference type="InterPro" id="IPR000847">
    <property type="entry name" value="LysR_HTH_N"/>
</dbReference>
<dbReference type="Proteomes" id="UP000014803">
    <property type="component" value="Chromosome"/>
</dbReference>
<evidence type="ECO:0000256" key="5">
    <source>
        <dbReference type="SAM" id="MobiDB-lite"/>
    </source>
</evidence>
<dbReference type="STRING" id="1254432.SCE1572_51620"/>
<protein>
    <submittedName>
        <fullName evidence="7">LysR family transcriptional regulator</fullName>
    </submittedName>
</protein>
<evidence type="ECO:0000256" key="2">
    <source>
        <dbReference type="ARBA" id="ARBA00023015"/>
    </source>
</evidence>
<evidence type="ECO:0000256" key="4">
    <source>
        <dbReference type="ARBA" id="ARBA00023163"/>
    </source>
</evidence>
<dbReference type="KEGG" id="scu:SCE1572_51620"/>
<dbReference type="GO" id="GO:0003700">
    <property type="term" value="F:DNA-binding transcription factor activity"/>
    <property type="evidence" value="ECO:0007669"/>
    <property type="project" value="InterPro"/>
</dbReference>
<name>S4XIN7_SORCE</name>
<keyword evidence="4" id="KW-0804">Transcription</keyword>
<feature type="region of interest" description="Disordered" evidence="5">
    <location>
        <begin position="300"/>
        <end position="329"/>
    </location>
</feature>
<dbReference type="HOGENOM" id="CLU_039613_16_2_7"/>
<dbReference type="Pfam" id="PF00126">
    <property type="entry name" value="HTH_1"/>
    <property type="match status" value="1"/>
</dbReference>
<dbReference type="RefSeq" id="WP_020742146.1">
    <property type="nucleotide sequence ID" value="NC_021658.1"/>
</dbReference>
<proteinExistence type="inferred from homology"/>
<accession>S4XIN7</accession>
<sequence>MDEWDDLALFARIAEHGGLSAAGRALGVPKSSLSRRLQLLEERLGVRLVQRTSRKFIITDVGEEVLEHARAMRVAADAVESVARRRVAEPSGMIRLTCSIGMSKHLVAPLLPRFMVRHPKVDVFLHATNRLVDLVEERFDLALRGYGGPLPDTGLVQRLLSPTPWVLMAAPRYLDARGAPATPGELRAHPGLLLGGPSSRAVWRLRSREATEEIPFVPRLRTDDSVTLLGAAVAGLGIAALPEYSCRDERARGELRRVLPEWQVGDHRVTMLLPSRRGELPAVRALADFLAVEVPRIVGRGTPRAGSSANPSRKRARGRAPSDERGERR</sequence>
<feature type="domain" description="HTH lysR-type" evidence="6">
    <location>
        <begin position="1"/>
        <end position="59"/>
    </location>
</feature>
<dbReference type="EMBL" id="CP003969">
    <property type="protein sequence ID" value="AGP33002.1"/>
    <property type="molecule type" value="Genomic_DNA"/>
</dbReference>
<comment type="similarity">
    <text evidence="1">Belongs to the LysR transcriptional regulatory family.</text>
</comment>
<dbReference type="FunFam" id="1.10.10.10:FF:000001">
    <property type="entry name" value="LysR family transcriptional regulator"/>
    <property type="match status" value="1"/>
</dbReference>
<reference evidence="7 8" key="1">
    <citation type="journal article" date="2013" name="Sci. Rep.">
        <title>Extraordinary expansion of a Sorangium cellulosum genome from an alkaline milieu.</title>
        <authorList>
            <person name="Han K."/>
            <person name="Li Z.F."/>
            <person name="Peng R."/>
            <person name="Zhu L.P."/>
            <person name="Zhou T."/>
            <person name="Wang L.G."/>
            <person name="Li S.G."/>
            <person name="Zhang X.B."/>
            <person name="Hu W."/>
            <person name="Wu Z.H."/>
            <person name="Qin N."/>
            <person name="Li Y.Z."/>
        </authorList>
    </citation>
    <scope>NUCLEOTIDE SEQUENCE [LARGE SCALE GENOMIC DNA]</scope>
    <source>
        <strain evidence="7 8">So0157-2</strain>
    </source>
</reference>
<dbReference type="OrthoDB" id="5504838at2"/>
<dbReference type="PROSITE" id="PS50931">
    <property type="entry name" value="HTH_LYSR"/>
    <property type="match status" value="1"/>
</dbReference>
<evidence type="ECO:0000256" key="1">
    <source>
        <dbReference type="ARBA" id="ARBA00009437"/>
    </source>
</evidence>
<dbReference type="SUPFAM" id="SSF46785">
    <property type="entry name" value="Winged helix' DNA-binding domain"/>
    <property type="match status" value="1"/>
</dbReference>
<evidence type="ECO:0000256" key="3">
    <source>
        <dbReference type="ARBA" id="ARBA00023125"/>
    </source>
</evidence>
<keyword evidence="3" id="KW-0238">DNA-binding</keyword>
<evidence type="ECO:0000313" key="7">
    <source>
        <dbReference type="EMBL" id="AGP33002.1"/>
    </source>
</evidence>
<dbReference type="InterPro" id="IPR058163">
    <property type="entry name" value="LysR-type_TF_proteobact-type"/>
</dbReference>
<dbReference type="InterPro" id="IPR036388">
    <property type="entry name" value="WH-like_DNA-bd_sf"/>
</dbReference>
<dbReference type="eggNOG" id="COG0583">
    <property type="taxonomic scope" value="Bacteria"/>
</dbReference>
<dbReference type="AlphaFoldDB" id="S4XIN7"/>
<gene>
    <name evidence="7" type="ORF">SCE1572_51620</name>
</gene>
<dbReference type="InterPro" id="IPR005119">
    <property type="entry name" value="LysR_subst-bd"/>
</dbReference>
<dbReference type="GO" id="GO:0043565">
    <property type="term" value="F:sequence-specific DNA binding"/>
    <property type="evidence" value="ECO:0007669"/>
    <property type="project" value="TreeGrafter"/>
</dbReference>
<feature type="compositionally biased region" description="Basic and acidic residues" evidence="5">
    <location>
        <begin position="320"/>
        <end position="329"/>
    </location>
</feature>
<dbReference type="PANTHER" id="PTHR30537:SF31">
    <property type="entry name" value="TRANSCRIPTIONAL REGULATOR, LYSR FAMILY"/>
    <property type="match status" value="1"/>
</dbReference>
<evidence type="ECO:0000259" key="6">
    <source>
        <dbReference type="PROSITE" id="PS50931"/>
    </source>
</evidence>
<dbReference type="Gene3D" id="3.40.190.290">
    <property type="match status" value="1"/>
</dbReference>